<dbReference type="EMBL" id="JAIRAU010000015">
    <property type="protein sequence ID" value="MBZ5710360.1"/>
    <property type="molecule type" value="Genomic_DNA"/>
</dbReference>
<dbReference type="HAMAP" id="MF_01871">
    <property type="entry name" value="DabA"/>
    <property type="match status" value="1"/>
</dbReference>
<keyword evidence="9" id="KW-1185">Reference proteome</keyword>
<feature type="binding site" evidence="6">
    <location>
        <position position="734"/>
    </location>
    <ligand>
        <name>Zn(2+)</name>
        <dbReference type="ChEBI" id="CHEBI:29105"/>
    </ligand>
</feature>
<sequence>MSTATAHTLFPGPQPELAPERDVHERVREALEHASHYLPAQAPLEVFVHHNTLHAFQHLHFHAAIREAQAKLKVRGYLTKETYRDLLARGRIREDDLEAVLADERFPHEPIAPGFPSRDVAAGLVIRHGVGAETIAHLRWNLVEKDAANRFDGDIREGPREAIVRSTRAWLEHEIAAAGGPAGAREVAAKVVSPAPGERSLDPLLKLAALLGRRVDPRDLMAAFACNPELFSVRALWTACVRACEHLEGQPCPMDSPAVFHRDLLLRTSGEDPNDLVHAHLIPLCAAFLDRGQSYWTMPDRERGFFRAWSKVLSSGLGVRPAWLRGLGDRLRDWDARKLGAEDVVIELLAELGIADDEIEAFVEHTLLQLPGWAGMFHRLESAPGPIGRTRASIHLIDYLAVRLALDLFAYCDIGARLGVRGQARAIRAACAELPMISGPKRRGRHDTAWPLFRLCQLAGVSAATVYSASRADVAAVLGFLDELDEATRLRVLHEAYERRYRVELLDGLAANLAAPAPVTAAPRYQVVFCIDDRFESSRRHLEEIAPECETLAAAGFFGLAIAYQGIDDPSTFPLCPVVVEPQHRIEEQALTQQFSVAELRARRRHQLGSIETAWGRMSRSLLLGSIVTAIAGFFAAIPLLASVFTPRAAGRVRRAVARWWLPEPMTRLTELRAGSDDTRTAQVMAGFTLDEMATRVAALLENMGIVRRFGRLVVVLGHDSSSVNNPYFPAYSCGACGGRSGGPNARLFARMANLPGVRERLAARGIVVPEDTMFVGGLYDTANDMIRLYDVEDLPPAALAELRTLSAQLEEMCRRNAHERCRRFASAPRRLSPERAQRHVEARAFDVAQTRPELGHATNAACFVGRREITAGLFLDRRAFLVSYDPMEDPKGAILERILLAAGPVGAGINLEYFFSSVDMERLGAGTKLPHNVTGLFGVMNGASSDLRTGLPKQMTEIHEPVRMHLVVEATPAMLLAIAGRQPAVAELVTNEWLRLCAVDPVTREIQVFDARHGFRPHTPTNAGLPRVARSADWYTGRDNFLPPALIRPQNT</sequence>
<comment type="subunit">
    <text evidence="6">Forms a complex with DabB.</text>
</comment>
<dbReference type="Pfam" id="PF10070">
    <property type="entry name" value="DabA"/>
    <property type="match status" value="1"/>
</dbReference>
<comment type="caution">
    <text evidence="8">The sequence shown here is derived from an EMBL/GenBank/DDBJ whole genome shotgun (WGS) entry which is preliminary data.</text>
</comment>
<dbReference type="Proteomes" id="UP001139031">
    <property type="component" value="Unassembled WGS sequence"/>
</dbReference>
<evidence type="ECO:0000313" key="9">
    <source>
        <dbReference type="Proteomes" id="UP001139031"/>
    </source>
</evidence>
<accession>A0ABS7TQ59</accession>
<name>A0ABS7TQ59_9BACT</name>
<evidence type="ECO:0000256" key="5">
    <source>
        <dbReference type="ARBA" id="ARBA00023136"/>
    </source>
</evidence>
<comment type="cofactor">
    <cofactor evidence="6">
        <name>Zn(2+)</name>
        <dbReference type="ChEBI" id="CHEBI:29105"/>
    </cofactor>
</comment>
<proteinExistence type="inferred from homology"/>
<organism evidence="8 9">
    <name type="scientific">Nannocystis pusilla</name>
    <dbReference type="NCBI Taxonomy" id="889268"/>
    <lineage>
        <taxon>Bacteria</taxon>
        <taxon>Pseudomonadati</taxon>
        <taxon>Myxococcota</taxon>
        <taxon>Polyangia</taxon>
        <taxon>Nannocystales</taxon>
        <taxon>Nannocystaceae</taxon>
        <taxon>Nannocystis</taxon>
    </lineage>
</organism>
<comment type="function">
    <text evidence="6">Part of an energy-coupled inorganic carbon pump.</text>
</comment>
<dbReference type="PANTHER" id="PTHR38344:SF1">
    <property type="entry name" value="INORGANIC CARBON TRANSPORTER SUBUNIT DABA-RELATED"/>
    <property type="match status" value="1"/>
</dbReference>
<evidence type="ECO:0000256" key="7">
    <source>
        <dbReference type="SAM" id="Phobius"/>
    </source>
</evidence>
<gene>
    <name evidence="6" type="primary">dabA</name>
    <name evidence="8" type="ORF">K7C98_13940</name>
</gene>
<keyword evidence="7" id="KW-1133">Transmembrane helix</keyword>
<keyword evidence="2 6" id="KW-1003">Cell membrane</keyword>
<comment type="subcellular location">
    <subcellularLocation>
        <location evidence="6">Cell membrane</location>
        <topology evidence="6">Peripheral membrane protein</topology>
    </subcellularLocation>
</comment>
<keyword evidence="4 6" id="KW-0862">Zinc</keyword>
<evidence type="ECO:0000256" key="6">
    <source>
        <dbReference type="HAMAP-Rule" id="MF_01871"/>
    </source>
</evidence>
<evidence type="ECO:0000256" key="1">
    <source>
        <dbReference type="ARBA" id="ARBA00022448"/>
    </source>
</evidence>
<feature type="binding site" evidence="6">
    <location>
        <position position="532"/>
    </location>
    <ligand>
        <name>Zn(2+)</name>
        <dbReference type="ChEBI" id="CHEBI:29105"/>
    </ligand>
</feature>
<comment type="similarity">
    <text evidence="6">Belongs to the inorganic carbon transporter (TC 9.A.2) DabA family.</text>
</comment>
<keyword evidence="1 6" id="KW-0813">Transport</keyword>
<protein>
    <recommendedName>
        <fullName evidence="6">Probable inorganic carbon transporter subunit DabA</fullName>
    </recommendedName>
</protein>
<dbReference type="PANTHER" id="PTHR38344">
    <property type="entry name" value="UPF0753 PROTEIN AQ_863"/>
    <property type="match status" value="1"/>
</dbReference>
<feature type="binding site" evidence="6">
    <location>
        <position position="719"/>
    </location>
    <ligand>
        <name>Zn(2+)</name>
        <dbReference type="ChEBI" id="CHEBI:29105"/>
    </ligand>
</feature>
<dbReference type="RefSeq" id="WP_224192128.1">
    <property type="nucleotide sequence ID" value="NZ_JAIRAU010000015.1"/>
</dbReference>
<evidence type="ECO:0000256" key="3">
    <source>
        <dbReference type="ARBA" id="ARBA00022723"/>
    </source>
</evidence>
<evidence type="ECO:0000256" key="4">
    <source>
        <dbReference type="ARBA" id="ARBA00022833"/>
    </source>
</evidence>
<keyword evidence="7" id="KW-0812">Transmembrane</keyword>
<evidence type="ECO:0000313" key="8">
    <source>
        <dbReference type="EMBL" id="MBZ5710360.1"/>
    </source>
</evidence>
<keyword evidence="5 6" id="KW-0472">Membrane</keyword>
<feature type="binding site" evidence="6">
    <location>
        <position position="530"/>
    </location>
    <ligand>
        <name>Zn(2+)</name>
        <dbReference type="ChEBI" id="CHEBI:29105"/>
    </ligand>
</feature>
<keyword evidence="3 6" id="KW-0479">Metal-binding</keyword>
<evidence type="ECO:0000256" key="2">
    <source>
        <dbReference type="ARBA" id="ARBA00022475"/>
    </source>
</evidence>
<feature type="transmembrane region" description="Helical" evidence="7">
    <location>
        <begin position="622"/>
        <end position="645"/>
    </location>
</feature>
<reference evidence="8" key="1">
    <citation type="submission" date="2021-08" db="EMBL/GenBank/DDBJ databases">
        <authorList>
            <person name="Stevens D.C."/>
        </authorList>
    </citation>
    <scope>NUCLEOTIDE SEQUENCE</scope>
    <source>
        <strain evidence="8">DSM 53165</strain>
    </source>
</reference>
<dbReference type="InterPro" id="IPR018752">
    <property type="entry name" value="DabA"/>
</dbReference>